<evidence type="ECO:0000259" key="2">
    <source>
        <dbReference type="Pfam" id="PF04738"/>
    </source>
</evidence>
<proteinExistence type="predicted"/>
<dbReference type="InterPro" id="IPR006827">
    <property type="entry name" value="Lant_deHydtase_N"/>
</dbReference>
<dbReference type="Pfam" id="PF04738">
    <property type="entry name" value="Lant_dehydr_N"/>
    <property type="match status" value="1"/>
</dbReference>
<accession>A0ABW3CYH1</accession>
<dbReference type="EMBL" id="JBHTJH010000017">
    <property type="protein sequence ID" value="MFD0862874.1"/>
    <property type="molecule type" value="Genomic_DNA"/>
</dbReference>
<evidence type="ECO:0000313" key="4">
    <source>
        <dbReference type="Proteomes" id="UP001596978"/>
    </source>
</evidence>
<feature type="coiled-coil region" evidence="1">
    <location>
        <begin position="230"/>
        <end position="257"/>
    </location>
</feature>
<organism evidence="3 4">
    <name type="scientific">Sungkyunkwania multivorans</name>
    <dbReference type="NCBI Taxonomy" id="1173618"/>
    <lineage>
        <taxon>Bacteria</taxon>
        <taxon>Pseudomonadati</taxon>
        <taxon>Bacteroidota</taxon>
        <taxon>Flavobacteriia</taxon>
        <taxon>Flavobacteriales</taxon>
        <taxon>Flavobacteriaceae</taxon>
        <taxon>Sungkyunkwania</taxon>
    </lineage>
</organism>
<dbReference type="RefSeq" id="WP_386408416.1">
    <property type="nucleotide sequence ID" value="NZ_JBHTJH010000017.1"/>
</dbReference>
<reference evidence="4" key="1">
    <citation type="journal article" date="2019" name="Int. J. Syst. Evol. Microbiol.">
        <title>The Global Catalogue of Microorganisms (GCM) 10K type strain sequencing project: providing services to taxonomists for standard genome sequencing and annotation.</title>
        <authorList>
            <consortium name="The Broad Institute Genomics Platform"/>
            <consortium name="The Broad Institute Genome Sequencing Center for Infectious Disease"/>
            <person name="Wu L."/>
            <person name="Ma J."/>
        </authorList>
    </citation>
    <scope>NUCLEOTIDE SEQUENCE [LARGE SCALE GENOMIC DNA]</scope>
    <source>
        <strain evidence="4">CCUG 62952</strain>
    </source>
</reference>
<dbReference type="Proteomes" id="UP001596978">
    <property type="component" value="Unassembled WGS sequence"/>
</dbReference>
<keyword evidence="1" id="KW-0175">Coiled coil</keyword>
<protein>
    <submittedName>
        <fullName evidence="3">Lantibiotic dehydratase family protein</fullName>
    </submittedName>
</protein>
<gene>
    <name evidence="3" type="ORF">ACFQ1M_11730</name>
</gene>
<evidence type="ECO:0000256" key="1">
    <source>
        <dbReference type="SAM" id="Coils"/>
    </source>
</evidence>
<name>A0ABW3CYH1_9FLAO</name>
<feature type="domain" description="Lantibiotic dehydratase N-terminal" evidence="2">
    <location>
        <begin position="14"/>
        <end position="666"/>
    </location>
</feature>
<comment type="caution">
    <text evidence="3">The sequence shown here is derived from an EMBL/GenBank/DDBJ whole genome shotgun (WGS) entry which is preliminary data.</text>
</comment>
<sequence>MVVEDSQLIEALEHPIINEALFLASPDLHSQLLLWKKGALSDPSKVNRLRLALLKYLARISSRSTPFGLFAGCTIGTLDRETELLLTDKDAHHRVTHFDMHFLVALSQYLQKQSHIKKQLKWYPNSSLYKTGDHWRYVEYTYVNGNRIHSIEGVSSSSYLEKLLSAAKEGLTIDALSAIIIDDEVTKEEAFQFIDQLIENQLLISELEPSLTGSDFLSQLIAVLAKIQDAESIVLQLKTFEQRLAQLDKQLGNDIENYKSIVEAVKQLHIPVKEKFLFQTDLFIKTKASSLSNKWMGKMKRCMRLLNKLTPPPEETNMQLFKNAFLKRYETKEMPLTTVLDVEMGIGYLQSQRGDTYTPFVEDLRISRDSTNNTKLPWNTISAVLNKKVQQAIKNNSQSIELEEQDFQIDEHRWDDLPDTMASMVSMTNIEGKEYLLCSSIGGGSAAKLLGRFCHGHKDLKMHVEEIVTKEADINSNTLLAEIVHLPEDRVGNVIKRPALRSYEIPYLGKSLLPKDQQIPVEDLMISVKGNHIQLRSKRLNKNVRPYLTNAHNFSNSKSLPIYRFLCELNMQNKRSGVYFNWGSLTTIYEFLPRVVFQDIILSAAQWNFKVSNMNSLFDSLKEDDTQILKAVQHWQQESQLPQHVQLADNDNTLLINLHNVSSIKMLLHTVKQRKRFVLKEFLFSENSPVKDEQGNYYANELVIGFYKT</sequence>
<evidence type="ECO:0000313" key="3">
    <source>
        <dbReference type="EMBL" id="MFD0862874.1"/>
    </source>
</evidence>
<keyword evidence="4" id="KW-1185">Reference proteome</keyword>